<feature type="region of interest" description="Disordered" evidence="1">
    <location>
        <begin position="246"/>
        <end position="267"/>
    </location>
</feature>
<evidence type="ECO:0000256" key="1">
    <source>
        <dbReference type="SAM" id="MobiDB-lite"/>
    </source>
</evidence>
<dbReference type="RefSeq" id="WP_070323625.1">
    <property type="nucleotide sequence ID" value="NZ_CP015164.1"/>
</dbReference>
<feature type="compositionally biased region" description="Low complexity" evidence="1">
    <location>
        <begin position="246"/>
        <end position="256"/>
    </location>
</feature>
<dbReference type="EMBL" id="CP015164">
    <property type="protein sequence ID" value="AOW46973.1"/>
    <property type="molecule type" value="Genomic_DNA"/>
</dbReference>
<evidence type="ECO:0000313" key="2">
    <source>
        <dbReference type="EMBL" id="AOW46973.1"/>
    </source>
</evidence>
<feature type="compositionally biased region" description="Low complexity" evidence="1">
    <location>
        <begin position="209"/>
        <end position="233"/>
    </location>
</feature>
<keyword evidence="3" id="KW-1185">Reference proteome</keyword>
<reference evidence="3" key="1">
    <citation type="submission" date="2016-04" db="EMBL/GenBank/DDBJ databases">
        <authorList>
            <person name="Jeon C.O."/>
            <person name="Cho G.Y."/>
            <person name="Jeong H.I."/>
            <person name="Kim K.H."/>
        </authorList>
    </citation>
    <scope>NUCLEOTIDE SEQUENCE [LARGE SCALE GENOMIC DNA]</scope>
    <source>
        <strain evidence="3">LMG 1590</strain>
    </source>
</reference>
<name>A0A1D8QXA2_9PROT</name>
<gene>
    <name evidence="2" type="ORF">A4S02_09605</name>
</gene>
<dbReference type="KEGG" id="aasc:A4S02_09605"/>
<evidence type="ECO:0000313" key="3">
    <source>
        <dbReference type="Proteomes" id="UP000175973"/>
    </source>
</evidence>
<accession>A0A1D8QXA2</accession>
<protein>
    <submittedName>
        <fullName evidence="2">Uncharacterized protein</fullName>
    </submittedName>
</protein>
<dbReference type="Proteomes" id="UP000175973">
    <property type="component" value="Chromosome"/>
</dbReference>
<sequence length="267" mass="27983">MTVLPCPSLPSSASVASLFYRARGLAALVLLPTLAGCGYIDSRTAHKGQLAVIGMTNEDLQACAGIPDKTQKIDEHTTVYQYVRSVNMPSTNDSSLFPLQTFVNMTQTTFGGAGKTCVASLRMVDGRVYDLHYSGDNDRMIGTDGACSTVVKGCIRSPVASTNRFHDRLIGFGPVSAFHEPSIEAQRRALHSVYEQPAPQRILNPQPDSAGTPSSAATPAVQAAPAAQAVPVSQTLTGSQAVAAAWAAKAQEATPATGPAQNSNAQH</sequence>
<dbReference type="AlphaFoldDB" id="A0A1D8QXA2"/>
<feature type="region of interest" description="Disordered" evidence="1">
    <location>
        <begin position="200"/>
        <end position="233"/>
    </location>
</feature>
<proteinExistence type="predicted"/>
<organism evidence="2 3">
    <name type="scientific">Acetobacter ascendens</name>
    <dbReference type="NCBI Taxonomy" id="481146"/>
    <lineage>
        <taxon>Bacteria</taxon>
        <taxon>Pseudomonadati</taxon>
        <taxon>Pseudomonadota</taxon>
        <taxon>Alphaproteobacteria</taxon>
        <taxon>Acetobacterales</taxon>
        <taxon>Acetobacteraceae</taxon>
        <taxon>Acetobacter</taxon>
    </lineage>
</organism>